<dbReference type="GO" id="GO:0016020">
    <property type="term" value="C:membrane"/>
    <property type="evidence" value="ECO:0007669"/>
    <property type="project" value="TreeGrafter"/>
</dbReference>
<dbReference type="AlphaFoldDB" id="A0AAV8VNP7"/>
<keyword evidence="1" id="KW-0472">Membrane</keyword>
<dbReference type="Proteomes" id="UP001159042">
    <property type="component" value="Unassembled WGS sequence"/>
</dbReference>
<feature type="transmembrane region" description="Helical" evidence="1">
    <location>
        <begin position="205"/>
        <end position="224"/>
    </location>
</feature>
<gene>
    <name evidence="2" type="ORF">NQ315_004586</name>
</gene>
<keyword evidence="3" id="KW-1185">Reference proteome</keyword>
<protein>
    <recommendedName>
        <fullName evidence="4">Transmembrane protein 177</fullName>
    </recommendedName>
</protein>
<evidence type="ECO:0000256" key="1">
    <source>
        <dbReference type="SAM" id="Phobius"/>
    </source>
</evidence>
<evidence type="ECO:0000313" key="2">
    <source>
        <dbReference type="EMBL" id="KAJ8915774.1"/>
    </source>
</evidence>
<sequence length="308" mass="35304">MSGRRLMNWFLTESGKKVCYYGALTATACVISANFLPHTVFVDQYKDVVQLYRNGLAVPISKKIQERFDKTLDLLEIDPVDRHLYKPFHCYGFDVMSAGSSYSRFGVIVGIPSNFTYDNVDMVDKSNIKVNQESVVWDSEDGQKLLSSLILSENAQMYAMAKEIKFRQTPKPILDVFFAASSCISIYSLNNYINVKFNLYAKPAGVRYTMYCLVGLFVLGLYAMSKDMTQLYYEQTIDGELKKAHQIFAEGGREYYTNIIRRNQSLRRMLGKEGESLYSVMGNENSFIRTKHIPVVQRKSFFEDVLKS</sequence>
<evidence type="ECO:0000313" key="3">
    <source>
        <dbReference type="Proteomes" id="UP001159042"/>
    </source>
</evidence>
<dbReference type="InterPro" id="IPR026620">
    <property type="entry name" value="TMEM177"/>
</dbReference>
<dbReference type="PANTHER" id="PTHR21824">
    <property type="entry name" value="TRANSMEMBRANE PROTEIN 177"/>
    <property type="match status" value="1"/>
</dbReference>
<comment type="caution">
    <text evidence="2">The sequence shown here is derived from an EMBL/GenBank/DDBJ whole genome shotgun (WGS) entry which is preliminary data.</text>
</comment>
<dbReference type="EMBL" id="JANEYG010000049">
    <property type="protein sequence ID" value="KAJ8915774.1"/>
    <property type="molecule type" value="Genomic_DNA"/>
</dbReference>
<name>A0AAV8VNP7_9CUCU</name>
<proteinExistence type="predicted"/>
<feature type="transmembrane region" description="Helical" evidence="1">
    <location>
        <begin position="172"/>
        <end position="193"/>
    </location>
</feature>
<reference evidence="2 3" key="1">
    <citation type="journal article" date="2023" name="Insect Mol. Biol.">
        <title>Genome sequencing provides insights into the evolution of gene families encoding plant cell wall-degrading enzymes in longhorned beetles.</title>
        <authorList>
            <person name="Shin N.R."/>
            <person name="Okamura Y."/>
            <person name="Kirsch R."/>
            <person name="Pauchet Y."/>
        </authorList>
    </citation>
    <scope>NUCLEOTIDE SEQUENCE [LARGE SCALE GENOMIC DNA]</scope>
    <source>
        <strain evidence="2">EAD_L_NR</strain>
    </source>
</reference>
<dbReference type="PANTHER" id="PTHR21824:SF4">
    <property type="entry name" value="TRANSMEMBRANE PROTEIN 177"/>
    <property type="match status" value="1"/>
</dbReference>
<accession>A0AAV8VNP7</accession>
<keyword evidence="1" id="KW-1133">Transmembrane helix</keyword>
<dbReference type="PROSITE" id="PS51257">
    <property type="entry name" value="PROKAR_LIPOPROTEIN"/>
    <property type="match status" value="1"/>
</dbReference>
<evidence type="ECO:0008006" key="4">
    <source>
        <dbReference type="Google" id="ProtNLM"/>
    </source>
</evidence>
<keyword evidence="1" id="KW-0812">Transmembrane</keyword>
<organism evidence="2 3">
    <name type="scientific">Exocentrus adspersus</name>
    <dbReference type="NCBI Taxonomy" id="1586481"/>
    <lineage>
        <taxon>Eukaryota</taxon>
        <taxon>Metazoa</taxon>
        <taxon>Ecdysozoa</taxon>
        <taxon>Arthropoda</taxon>
        <taxon>Hexapoda</taxon>
        <taxon>Insecta</taxon>
        <taxon>Pterygota</taxon>
        <taxon>Neoptera</taxon>
        <taxon>Endopterygota</taxon>
        <taxon>Coleoptera</taxon>
        <taxon>Polyphaga</taxon>
        <taxon>Cucujiformia</taxon>
        <taxon>Chrysomeloidea</taxon>
        <taxon>Cerambycidae</taxon>
        <taxon>Lamiinae</taxon>
        <taxon>Acanthocinini</taxon>
        <taxon>Exocentrus</taxon>
    </lineage>
</organism>